<reference evidence="3" key="2">
    <citation type="journal article" date="2024" name="Antonie Van Leeuwenhoek">
        <title>Roseihalotalea indica gen. nov., sp. nov., a halophilic Bacteroidetes from mesopelagic Southwest Indian Ocean with higher carbohydrate metabolic potential.</title>
        <authorList>
            <person name="Chen B."/>
            <person name="Zhang M."/>
            <person name="Lin D."/>
            <person name="Ye J."/>
            <person name="Tang K."/>
        </authorList>
    </citation>
    <scope>NUCLEOTIDE SEQUENCE</scope>
    <source>
        <strain evidence="3">TK19036</strain>
    </source>
</reference>
<feature type="chain" id="PRO_5041274485" evidence="2">
    <location>
        <begin position="28"/>
        <end position="324"/>
    </location>
</feature>
<organism evidence="3">
    <name type="scientific">Roseihalotalea indica</name>
    <dbReference type="NCBI Taxonomy" id="2867963"/>
    <lineage>
        <taxon>Bacteria</taxon>
        <taxon>Pseudomonadati</taxon>
        <taxon>Bacteroidota</taxon>
        <taxon>Cytophagia</taxon>
        <taxon>Cytophagales</taxon>
        <taxon>Catalimonadaceae</taxon>
        <taxon>Roseihalotalea</taxon>
    </lineage>
</organism>
<dbReference type="AlphaFoldDB" id="A0AA49GRW0"/>
<proteinExistence type="predicted"/>
<dbReference type="Pfam" id="PF19841">
    <property type="entry name" value="GldN"/>
    <property type="match status" value="1"/>
</dbReference>
<reference evidence="3" key="1">
    <citation type="journal article" date="2023" name="Comput. Struct. Biotechnol. J.">
        <title>Discovery of a novel marine Bacteroidetes with a rich repertoire of carbohydrate-active enzymes.</title>
        <authorList>
            <person name="Chen B."/>
            <person name="Liu G."/>
            <person name="Chen Q."/>
            <person name="Wang H."/>
            <person name="Liu L."/>
            <person name="Tang K."/>
        </authorList>
    </citation>
    <scope>NUCLEOTIDE SEQUENCE</scope>
    <source>
        <strain evidence="3">TK19036</strain>
    </source>
</reference>
<evidence type="ECO:0000313" key="3">
    <source>
        <dbReference type="EMBL" id="WKN38388.1"/>
    </source>
</evidence>
<sequence>MKSINQTVKRFVGATMVVLGASLMVHAQENDGYNEEGYNDNSLRPIHTSDQLYRTRVWRRMDLREKQNKPFFSENRWVTRVIIESVMNGTLYPYTNDSLITRMSKEQFIENMTIPMDGPALSEEEIAMGFGKEESTADDGWGGGWGDDASSGDSGSGWGDSGSGEGAEGTDLGSAEASASQGDTYMFSPRDVSVLEIMEDIIFDKERGRQYYDVQAVTMILPPENFPNTGLLKEVASFRYKDLVRIFQENPEIAVWVNPQNSAMHLNLEHAFDLRLFSAHVVKYSNPDDERIVDMADGNKRQALLESLEYEYELLEREHELWEY</sequence>
<feature type="signal peptide" evidence="2">
    <location>
        <begin position="1"/>
        <end position="27"/>
    </location>
</feature>
<dbReference type="NCBIfam" id="TIGR03523">
    <property type="entry name" value="GldN"/>
    <property type="match status" value="1"/>
</dbReference>
<dbReference type="EMBL" id="CP120682">
    <property type="protein sequence ID" value="WKN38388.1"/>
    <property type="molecule type" value="Genomic_DNA"/>
</dbReference>
<accession>A0AA49GRW0</accession>
<feature type="compositionally biased region" description="Gly residues" evidence="1">
    <location>
        <begin position="154"/>
        <end position="167"/>
    </location>
</feature>
<keyword evidence="2" id="KW-0732">Signal</keyword>
<name>A0AA49GRW0_9BACT</name>
<dbReference type="InterPro" id="IPR019847">
    <property type="entry name" value="Gliding_motility_assoc_GldN"/>
</dbReference>
<evidence type="ECO:0000256" key="1">
    <source>
        <dbReference type="SAM" id="MobiDB-lite"/>
    </source>
</evidence>
<feature type="region of interest" description="Disordered" evidence="1">
    <location>
        <begin position="137"/>
        <end position="181"/>
    </location>
</feature>
<gene>
    <name evidence="3" type="primary">gldN</name>
    <name evidence="3" type="ORF">K4G66_06700</name>
</gene>
<protein>
    <submittedName>
        <fullName evidence="3">Gliding motility protein GldN</fullName>
    </submittedName>
</protein>
<evidence type="ECO:0000256" key="2">
    <source>
        <dbReference type="SAM" id="SignalP"/>
    </source>
</evidence>